<dbReference type="Gene3D" id="1.10.287.850">
    <property type="entry name" value="HP0062-like domain"/>
    <property type="match status" value="1"/>
</dbReference>
<dbReference type="EMBL" id="CP063414">
    <property type="protein sequence ID" value="UOE75970.1"/>
    <property type="molecule type" value="Genomic_DNA"/>
</dbReference>
<feature type="coiled-coil region" evidence="3">
    <location>
        <begin position="51"/>
        <end position="82"/>
    </location>
</feature>
<proteinExistence type="predicted"/>
<name>A0AB38R0H2_PARTM</name>
<evidence type="ECO:0000256" key="1">
    <source>
        <dbReference type="ARBA" id="ARBA00004613"/>
    </source>
</evidence>
<dbReference type="Pfam" id="PF14449">
    <property type="entry name" value="PT-TG"/>
    <property type="match status" value="1"/>
</dbReference>
<evidence type="ECO:0000256" key="2">
    <source>
        <dbReference type="ARBA" id="ARBA00022525"/>
    </source>
</evidence>
<comment type="subcellular location">
    <subcellularLocation>
        <location evidence="1">Secreted</location>
    </subcellularLocation>
</comment>
<reference evidence="6" key="1">
    <citation type="submission" date="2020-10" db="EMBL/GenBank/DDBJ databases">
        <authorList>
            <person name="Delgado J.A."/>
            <person name="Gonzalez J.M."/>
        </authorList>
    </citation>
    <scope>NUCLEOTIDE SEQUENCE</scope>
    <source>
        <strain evidence="6">23.6</strain>
    </source>
</reference>
<feature type="compositionally biased region" description="Basic and acidic residues" evidence="4">
    <location>
        <begin position="283"/>
        <end position="294"/>
    </location>
</feature>
<accession>A0AB38R0H2</accession>
<sequence length="294" mass="32145">MTTIRVKPEELETVAKHVPDAEDGCSRARTTLSWEFPSLVMKIPGISTAAIDSLKDELIHWLDRYEEKLNEAEELLYRTVAAIRQADQTLADNMKEFGLELLGWYDLQRVFGEYDPITGERISGWDRLVAGGMLLLSVIPPAKGAGVAGKAVIKGAKAAETAADVSKWISKTRNVLNVNKIKGALQTIYHQVIKGPITETIRSFKHQWENFLENVGSVLQGPQLAADGVEVVPSGRMIGIAEESASSVRVSMSQAGDEVVGKGIGKGKNESPRNKPGVVSESFKFDRSLQSKQN</sequence>
<evidence type="ECO:0000256" key="3">
    <source>
        <dbReference type="SAM" id="Coils"/>
    </source>
</evidence>
<keyword evidence="3" id="KW-0175">Coiled coil</keyword>
<dbReference type="GO" id="GO:0005576">
    <property type="term" value="C:extracellular region"/>
    <property type="evidence" value="ECO:0007669"/>
    <property type="project" value="UniProtKB-SubCell"/>
</dbReference>
<evidence type="ECO:0000259" key="5">
    <source>
        <dbReference type="Pfam" id="PF14449"/>
    </source>
</evidence>
<dbReference type="InterPro" id="IPR027797">
    <property type="entry name" value="PT-TG_dom"/>
</dbReference>
<feature type="domain" description="Pre-toxin TG" evidence="5">
    <location>
        <begin position="91"/>
        <end position="157"/>
    </location>
</feature>
<evidence type="ECO:0000313" key="7">
    <source>
        <dbReference type="Proteomes" id="UP001058458"/>
    </source>
</evidence>
<keyword evidence="2" id="KW-0964">Secreted</keyword>
<dbReference type="AlphaFoldDB" id="A0AB38R0H2"/>
<evidence type="ECO:0000313" key="6">
    <source>
        <dbReference type="EMBL" id="UOE75970.1"/>
    </source>
</evidence>
<feature type="region of interest" description="Disordered" evidence="4">
    <location>
        <begin position="257"/>
        <end position="294"/>
    </location>
</feature>
<gene>
    <name evidence="6" type="ORF">IMI45_17095</name>
</gene>
<dbReference type="Proteomes" id="UP001058458">
    <property type="component" value="Chromosome"/>
</dbReference>
<protein>
    <submittedName>
        <fullName evidence="6">Pre-toxin TG domain-containing protein</fullName>
    </submittedName>
</protein>
<organism evidence="6 7">
    <name type="scientific">Parageobacillus thermoglucosidasius</name>
    <name type="common">Geobacillus thermoglucosidasius</name>
    <dbReference type="NCBI Taxonomy" id="1426"/>
    <lineage>
        <taxon>Bacteria</taxon>
        <taxon>Bacillati</taxon>
        <taxon>Bacillota</taxon>
        <taxon>Bacilli</taxon>
        <taxon>Bacillales</taxon>
        <taxon>Anoxybacillaceae</taxon>
        <taxon>Parageobacillus</taxon>
    </lineage>
</organism>
<evidence type="ECO:0000256" key="4">
    <source>
        <dbReference type="SAM" id="MobiDB-lite"/>
    </source>
</evidence>